<dbReference type="GO" id="GO:0030719">
    <property type="term" value="P:P granule organization"/>
    <property type="evidence" value="ECO:0007669"/>
    <property type="project" value="UniProtKB-ARBA"/>
</dbReference>
<feature type="domain" description="Tudor" evidence="2">
    <location>
        <begin position="1294"/>
        <end position="1353"/>
    </location>
</feature>
<dbReference type="InterPro" id="IPR002999">
    <property type="entry name" value="Tudor"/>
</dbReference>
<feature type="domain" description="Tudor" evidence="2">
    <location>
        <begin position="790"/>
        <end position="848"/>
    </location>
</feature>
<feature type="domain" description="Tudor" evidence="2">
    <location>
        <begin position="529"/>
        <end position="587"/>
    </location>
</feature>
<keyword evidence="4" id="KW-1185">Reference proteome</keyword>
<feature type="compositionally biased region" description="Basic and acidic residues" evidence="1">
    <location>
        <begin position="1521"/>
        <end position="1533"/>
    </location>
</feature>
<dbReference type="FunFam" id="2.30.30.140:FF:000018">
    <property type="entry name" value="Serine/threonine-protein kinase 31"/>
    <property type="match status" value="2"/>
</dbReference>
<dbReference type="InterPro" id="IPR047450">
    <property type="entry name" value="Tudor_TDRD15_rpt1"/>
</dbReference>
<dbReference type="GeneTree" id="ENSGT00940000162581"/>
<dbReference type="CDD" id="cd20436">
    <property type="entry name" value="Tudor_TDRD15_rpt1"/>
    <property type="match status" value="1"/>
</dbReference>
<evidence type="ECO:0000256" key="1">
    <source>
        <dbReference type="SAM" id="MobiDB-lite"/>
    </source>
</evidence>
<dbReference type="PANTHER" id="PTHR22948">
    <property type="entry name" value="TUDOR DOMAIN CONTAINING PROTEIN"/>
    <property type="match status" value="1"/>
</dbReference>
<dbReference type="PANTHER" id="PTHR22948:SF7">
    <property type="entry name" value="TUDOR DOMAIN-CONTAINING PROTEIN 15"/>
    <property type="match status" value="1"/>
</dbReference>
<feature type="domain" description="Tudor" evidence="2">
    <location>
        <begin position="69"/>
        <end position="127"/>
    </location>
</feature>
<dbReference type="SMART" id="SM00333">
    <property type="entry name" value="TUDOR"/>
    <property type="match status" value="7"/>
</dbReference>
<dbReference type="InterPro" id="IPR050621">
    <property type="entry name" value="Tudor_domain_containing"/>
</dbReference>
<dbReference type="PROSITE" id="PS50304">
    <property type="entry name" value="TUDOR"/>
    <property type="match status" value="6"/>
</dbReference>
<dbReference type="InterPro" id="IPR035437">
    <property type="entry name" value="SNase_OB-fold_sf"/>
</dbReference>
<feature type="domain" description="Tudor" evidence="2">
    <location>
        <begin position="306"/>
        <end position="364"/>
    </location>
</feature>
<reference evidence="3" key="3">
    <citation type="submission" date="2025-09" db="UniProtKB">
        <authorList>
            <consortium name="Ensembl"/>
        </authorList>
    </citation>
    <scope>IDENTIFICATION</scope>
</reference>
<protein>
    <recommendedName>
        <fullName evidence="2">Tudor domain-containing protein</fullName>
    </recommendedName>
</protein>
<accession>A0AAY5EQL3</accession>
<evidence type="ECO:0000259" key="2">
    <source>
        <dbReference type="PROSITE" id="PS50304"/>
    </source>
</evidence>
<name>A0AAY5EQL3_ELEEL</name>
<feature type="compositionally biased region" description="Basic and acidic residues" evidence="1">
    <location>
        <begin position="1192"/>
        <end position="1201"/>
    </location>
</feature>
<feature type="region of interest" description="Disordered" evidence="1">
    <location>
        <begin position="1515"/>
        <end position="1538"/>
    </location>
</feature>
<evidence type="ECO:0000313" key="4">
    <source>
        <dbReference type="Proteomes" id="UP000314983"/>
    </source>
</evidence>
<organism evidence="3 4">
    <name type="scientific">Electrophorus electricus</name>
    <name type="common">Electric eel</name>
    <name type="synonym">Gymnotus electricus</name>
    <dbReference type="NCBI Taxonomy" id="8005"/>
    <lineage>
        <taxon>Eukaryota</taxon>
        <taxon>Metazoa</taxon>
        <taxon>Chordata</taxon>
        <taxon>Craniata</taxon>
        <taxon>Vertebrata</taxon>
        <taxon>Euteleostomi</taxon>
        <taxon>Actinopterygii</taxon>
        <taxon>Neopterygii</taxon>
        <taxon>Teleostei</taxon>
        <taxon>Ostariophysi</taxon>
        <taxon>Gymnotiformes</taxon>
        <taxon>Gymnotoidei</taxon>
        <taxon>Gymnotidae</taxon>
        <taxon>Electrophorus</taxon>
    </lineage>
</organism>
<reference evidence="3" key="2">
    <citation type="submission" date="2025-08" db="UniProtKB">
        <authorList>
            <consortium name="Ensembl"/>
        </authorList>
    </citation>
    <scope>IDENTIFICATION</scope>
</reference>
<reference evidence="3 4" key="1">
    <citation type="submission" date="2020-05" db="EMBL/GenBank/DDBJ databases">
        <title>Electrophorus electricus (electric eel) genome, fEleEle1, primary haplotype.</title>
        <authorList>
            <person name="Myers G."/>
            <person name="Meyer A."/>
            <person name="Fedrigo O."/>
            <person name="Formenti G."/>
            <person name="Rhie A."/>
            <person name="Tracey A."/>
            <person name="Sims Y."/>
            <person name="Jarvis E.D."/>
        </authorList>
    </citation>
    <scope>NUCLEOTIDE SEQUENCE [LARGE SCALE GENOMIC DNA]</scope>
</reference>
<sequence length="1805" mass="204985">FLFIFFMSKEATKHLAPHALWPVDLKLMHVDCNPGDTLVHFQGQYVTVCELDYNILQVEIQNAQKTKVSLEVGEFCLVEDLLSSRWYRGRVQNKQRGLSDVFLLDHGNILTVGPNHLAAVSEALLMLPPKIVCGFFANVLPIQECWDKLSEKYFFSLIGSHIKGYIHALLPYKVFILEVPEITKDLLRLNLGKHVDTDTFLLLVEMLIGVPIQQSIASVPDLIIEKQIVQEISFRPSRLRSFENILSLTGPKLIVGQKERAKITAAVNNGLFHCQLSSVANDLREMSEKLALACELRSSSYKDKLVENLGLLCAIKGKDEKWHRGFVQCLPVNSQVRVVFVDYGYCESVKVENILQLPSNFLQTPIMAFPCSLSCLSDKDEETKCQQLQILKNGLLGKELEVTVDDLNKEDNVYLVTLNSVEGYVHIKTLQSKDIDELENCGILKSEHILSRFIRCDTNETKKVETPKDSIPFEDIQQGSVFEGYVEHVQSPNDFWIRTAERNNNFEEMMKKLSDHFSGLQLNQEILEDPVPGVFCCAMYEKDMHYYRALVVDVFENGAEVFFIDFGNTEKVPSMLIKKLPRQFAVEPEFAFNCSLANVTPLEDVWQKAATEFFKKATLNKAFLVQVIHKWKGTFVVELYERQTEKSESITALMTRANMAEYWRGNLTISSAKWTENKMDRKKCGQGQFAEYSPEGLSQKHSGKGTKKEDLHAQETVVTKGAHFESPESTTNAADLFRQPKLQPGFEISVQCSYVSSPSEFWCQNKKQKGDLDRLMENMQAFYQTCSPKLQPQSKCCAIKFEQDNRWYRGCTLGVKNEEVKVFLVDYGMVVKARLQHLRALMPSFLELEGQAFRCSLYNLIEPVGERFWSEKACTLLKHFVSGVSPNLTCKVYSQLCVANKGLCNVVDLYTPNHQASVHLVEHGVAVKIQNPRQLVPSAYPCSFVYSSFNISIGSEELVYSTHIVSPWEIYFQLDRNSEAIEELMERATKESGELLSQTCEANTGTVCLAKYFVDSNWYRSYVRPAQSNLHLNVFFVDYGNKQIAEKRNVLPIPRKAADLLLTPMQALKCSLSNIQEEEHLPEVNAWLEKTILNRALQARFVGKDNRGHFICDIFDGNMHINEKVKELFALHKQKERNYIRKPSECCKQVTNVSSAENKSKNKEKGDMCRQIYQTKPPKLKFASHRPNSTGSKHDGKEKNKLKFRGQVKGIAKGANLSTPCSFNTHTPTLLPKISDLPNTKISPGFRCVGLISHSNSVDGFFIQMENDEPSILKMGEELNSKLFKKNMKSITSEVNVGDLVAAEYEADQTLYRAVVTNVSASDILTVEFVDYGNTATVDRKKIHPLTGRFLSQTRLSILCTLSKSQSSEDVETFIKERHGTPLMIEFIQNLGNAWEVSVEIVDTLHKLRKAADCAKVHIPCSGQATSSQELYAAVTETKDEMHSHIPLLSICEKNESKLILKEGTEANSQECALEIGIKKSKADLQKSMEKGQGMISPTCMHILERHRKLGYAYKSQHRQKQNDAKSEPEKNSDLPGNIRDLAKRYQSMLCNSYEEDVRVREYQSVVDQPALVSTYLEKPIDKEDLAQHMFFAPVKVDFEYSGFAAAITTPFEFYVVLEELLLLMNAVSNLLEEPSEVFSLLPETHLIPGASCLVKSNEKKKWCRAEIVQCDDTTVIINLVDYGHYAWFLRQDIHRLKRLPTDLAGLPKIIYPCMLRGIKPAGAMQWSDNAVVFFQEHMCQKNLQIHFRQYVSETHWEVDVDIEDSSIAKQLVDAGHAFYQTITYSKHSFHLKIISNITGGFIIL</sequence>
<dbReference type="Gene3D" id="2.40.50.90">
    <property type="match status" value="5"/>
</dbReference>
<proteinExistence type="predicted"/>
<feature type="domain" description="Tudor" evidence="2">
    <location>
        <begin position="1001"/>
        <end position="1060"/>
    </location>
</feature>
<evidence type="ECO:0000313" key="3">
    <source>
        <dbReference type="Ensembl" id="ENSEEEP00000059246.1"/>
    </source>
</evidence>
<dbReference type="SUPFAM" id="SSF63748">
    <property type="entry name" value="Tudor/PWWP/MBT"/>
    <property type="match status" value="7"/>
</dbReference>
<feature type="region of interest" description="Disordered" evidence="1">
    <location>
        <begin position="1180"/>
        <end position="1201"/>
    </location>
</feature>
<dbReference type="Proteomes" id="UP000314983">
    <property type="component" value="Chromosome 3"/>
</dbReference>
<dbReference type="Pfam" id="PF00567">
    <property type="entry name" value="TUDOR"/>
    <property type="match status" value="7"/>
</dbReference>
<dbReference type="Ensembl" id="ENSEEET00000057713.1">
    <property type="protein sequence ID" value="ENSEEEP00000059246.1"/>
    <property type="gene ID" value="ENSEEEG00000026513.1"/>
</dbReference>
<dbReference type="Gene3D" id="2.30.30.140">
    <property type="match status" value="7"/>
</dbReference>